<sequence length="92" mass="10349">MIATSTERAKPGAGVPAELFALRERILALPATARAELEPLIDDVLEQAEFRGRVMTIARDALERFRLDLAATRFDLEATRRERESLRARLGE</sequence>
<accession>A0A1U7CX18</accession>
<keyword evidence="2" id="KW-1185">Reference proteome</keyword>
<evidence type="ECO:0000313" key="1">
    <source>
        <dbReference type="EMBL" id="APW63484.1"/>
    </source>
</evidence>
<evidence type="ECO:0000313" key="2">
    <source>
        <dbReference type="Proteomes" id="UP000186309"/>
    </source>
</evidence>
<dbReference type="RefSeq" id="WP_076349821.1">
    <property type="nucleotide sequence ID" value="NZ_CP019082.1"/>
</dbReference>
<reference evidence="2" key="1">
    <citation type="submission" date="2016-12" db="EMBL/GenBank/DDBJ databases">
        <title>Comparative genomics of four Isosphaeraceae planctomycetes: a common pool of plasmids and glycoside hydrolase genes.</title>
        <authorList>
            <person name="Ivanova A."/>
        </authorList>
    </citation>
    <scope>NUCLEOTIDE SEQUENCE [LARGE SCALE GENOMIC DNA]</scope>
    <source>
        <strain evidence="2">PX4</strain>
    </source>
</reference>
<dbReference type="EMBL" id="CP019082">
    <property type="protein sequence ID" value="APW63484.1"/>
    <property type="molecule type" value="Genomic_DNA"/>
</dbReference>
<dbReference type="Proteomes" id="UP000186309">
    <property type="component" value="Chromosome"/>
</dbReference>
<protein>
    <submittedName>
        <fullName evidence="1">Uncharacterized protein</fullName>
    </submittedName>
</protein>
<name>A0A1U7CX18_9BACT</name>
<dbReference type="KEGG" id="pbor:BSF38_05055"/>
<organism evidence="1 2">
    <name type="scientific">Paludisphaera borealis</name>
    <dbReference type="NCBI Taxonomy" id="1387353"/>
    <lineage>
        <taxon>Bacteria</taxon>
        <taxon>Pseudomonadati</taxon>
        <taxon>Planctomycetota</taxon>
        <taxon>Planctomycetia</taxon>
        <taxon>Isosphaerales</taxon>
        <taxon>Isosphaeraceae</taxon>
        <taxon>Paludisphaera</taxon>
    </lineage>
</organism>
<proteinExistence type="predicted"/>
<dbReference type="OrthoDB" id="286017at2"/>
<dbReference type="AlphaFoldDB" id="A0A1U7CX18"/>
<gene>
    <name evidence="1" type="ORF">BSF38_05055</name>
</gene>